<proteinExistence type="predicted"/>
<feature type="non-terminal residue" evidence="1">
    <location>
        <position position="1"/>
    </location>
</feature>
<protein>
    <submittedName>
        <fullName evidence="1">Uncharacterized protein</fullName>
    </submittedName>
</protein>
<organism evidence="1 2">
    <name type="scientific">Dallia pectoralis</name>
    <name type="common">Alaska blackfish</name>
    <dbReference type="NCBI Taxonomy" id="75939"/>
    <lineage>
        <taxon>Eukaryota</taxon>
        <taxon>Metazoa</taxon>
        <taxon>Chordata</taxon>
        <taxon>Craniata</taxon>
        <taxon>Vertebrata</taxon>
        <taxon>Euteleostomi</taxon>
        <taxon>Actinopterygii</taxon>
        <taxon>Neopterygii</taxon>
        <taxon>Teleostei</taxon>
        <taxon>Protacanthopterygii</taxon>
        <taxon>Esociformes</taxon>
        <taxon>Umbridae</taxon>
        <taxon>Dallia</taxon>
    </lineage>
</organism>
<gene>
    <name evidence="1" type="ORF">DPEC_G00166580</name>
</gene>
<evidence type="ECO:0000313" key="2">
    <source>
        <dbReference type="Proteomes" id="UP001157502"/>
    </source>
</evidence>
<evidence type="ECO:0000313" key="1">
    <source>
        <dbReference type="EMBL" id="KAJ8003167.1"/>
    </source>
</evidence>
<keyword evidence="2" id="KW-1185">Reference proteome</keyword>
<dbReference type="EMBL" id="CM055740">
    <property type="protein sequence ID" value="KAJ8003167.1"/>
    <property type="molecule type" value="Genomic_DNA"/>
</dbReference>
<accession>A0ACC2GHS9</accession>
<comment type="caution">
    <text evidence="1">The sequence shown here is derived from an EMBL/GenBank/DDBJ whole genome shotgun (WGS) entry which is preliminary data.</text>
</comment>
<reference evidence="1" key="1">
    <citation type="submission" date="2021-05" db="EMBL/GenBank/DDBJ databases">
        <authorList>
            <person name="Pan Q."/>
            <person name="Jouanno E."/>
            <person name="Zahm M."/>
            <person name="Klopp C."/>
            <person name="Cabau C."/>
            <person name="Louis A."/>
            <person name="Berthelot C."/>
            <person name="Parey E."/>
            <person name="Roest Crollius H."/>
            <person name="Montfort J."/>
            <person name="Robinson-Rechavi M."/>
            <person name="Bouchez O."/>
            <person name="Lampietro C."/>
            <person name="Lopez Roques C."/>
            <person name="Donnadieu C."/>
            <person name="Postlethwait J."/>
            <person name="Bobe J."/>
            <person name="Dillon D."/>
            <person name="Chandos A."/>
            <person name="von Hippel F."/>
            <person name="Guiguen Y."/>
        </authorList>
    </citation>
    <scope>NUCLEOTIDE SEQUENCE</scope>
    <source>
        <strain evidence="1">YG-Jan2019</strain>
    </source>
</reference>
<name>A0ACC2GHS9_DALPE</name>
<dbReference type="Proteomes" id="UP001157502">
    <property type="component" value="Chromosome 13"/>
</dbReference>
<sequence length="101" mass="11297">VPAVNASNDEGLWVILKATEDFPLRSCAVCPHEMTTIVILCHECRTWKTGPLSDEPSSGVSMPPLNAPEEDMTRHRRTAPSQSYSRDIYMAVLNYVLVHIE</sequence>